<dbReference type="Proteomes" id="UP000002743">
    <property type="component" value="Chromosome"/>
</dbReference>
<keyword evidence="7" id="KW-1185">Reference proteome</keyword>
<evidence type="ECO:0000256" key="2">
    <source>
        <dbReference type="ARBA" id="ARBA00023015"/>
    </source>
</evidence>
<keyword evidence="2" id="KW-0805">Transcription regulation</keyword>
<dbReference type="GO" id="GO:0043565">
    <property type="term" value="F:sequence-specific DNA binding"/>
    <property type="evidence" value="ECO:0007669"/>
    <property type="project" value="InterPro"/>
</dbReference>
<dbReference type="InterPro" id="IPR018062">
    <property type="entry name" value="HTH_AraC-typ_CS"/>
</dbReference>
<dbReference type="InterPro" id="IPR014710">
    <property type="entry name" value="RmlC-like_jellyroll"/>
</dbReference>
<dbReference type="InterPro" id="IPR009057">
    <property type="entry name" value="Homeodomain-like_sf"/>
</dbReference>
<dbReference type="SMART" id="SM00342">
    <property type="entry name" value="HTH_ARAC"/>
    <property type="match status" value="1"/>
</dbReference>
<dbReference type="PROSITE" id="PS01124">
    <property type="entry name" value="HTH_ARAC_FAMILY_2"/>
    <property type="match status" value="1"/>
</dbReference>
<evidence type="ECO:0000313" key="7">
    <source>
        <dbReference type="Proteomes" id="UP000002743"/>
    </source>
</evidence>
<dbReference type="CDD" id="cd06124">
    <property type="entry name" value="cupin_NimR-like_N"/>
    <property type="match status" value="1"/>
</dbReference>
<dbReference type="InterPro" id="IPR003313">
    <property type="entry name" value="AraC-bd"/>
</dbReference>
<keyword evidence="4" id="KW-0804">Transcription</keyword>
<dbReference type="OrthoDB" id="9804543at2"/>
<dbReference type="PROSITE" id="PS00041">
    <property type="entry name" value="HTH_ARAC_FAMILY_1"/>
    <property type="match status" value="1"/>
</dbReference>
<dbReference type="Gene3D" id="1.10.10.60">
    <property type="entry name" value="Homeodomain-like"/>
    <property type="match status" value="1"/>
</dbReference>
<gene>
    <name evidence="6" type="ordered locus">Msip34_2648</name>
</gene>
<accession>C6XBB5</accession>
<sequence length="255" mass="29052">MRAVDSHLPYEHATMPVTAMAEDYPDRHFIQPHTHRRAQFLYATQGVMIIETSTGRWVVPPSRGVWLQAHVEHTVRMRGDVCMRTLFVNPDAVPELPQGNAVVAVSPLLRELILAATSVPLEYETESRNGRLMRFLLDELQALPVLPFHIPWPTDARLAALCHHIYDTPDDQTQIAVWSGKLAMSVRTFHRRFRSSTGITFAQWRQLARLLRSLERLAEGASIIQVALEHGYTSQSAYAALFKRHFGVSPSMFYR</sequence>
<dbReference type="STRING" id="582744.Msip34_2648"/>
<dbReference type="eggNOG" id="COG2207">
    <property type="taxonomic scope" value="Bacteria"/>
</dbReference>
<dbReference type="EMBL" id="CP001674">
    <property type="protein sequence ID" value="ACT51885.1"/>
    <property type="molecule type" value="Genomic_DNA"/>
</dbReference>
<dbReference type="eggNOG" id="COG0662">
    <property type="taxonomic scope" value="Bacteria"/>
</dbReference>
<dbReference type="PANTHER" id="PTHR11019">
    <property type="entry name" value="HTH-TYPE TRANSCRIPTIONAL REGULATOR NIMR"/>
    <property type="match status" value="1"/>
</dbReference>
<dbReference type="KEGG" id="mei:Msip34_2648"/>
<dbReference type="HOGENOM" id="CLU_000445_87_4_4"/>
<evidence type="ECO:0000256" key="4">
    <source>
        <dbReference type="ARBA" id="ARBA00023163"/>
    </source>
</evidence>
<reference evidence="6 7" key="2">
    <citation type="journal article" date="2011" name="J. Bacteriol.">
        <title>Genomes of three methylotrophs from a single niche uncover genetic and metabolic divergence of Methylophilaceae.</title>
        <authorList>
            <person name="Lapidus A."/>
            <person name="Clum A."/>
            <person name="Labutti K."/>
            <person name="Kaluzhnaya M.G."/>
            <person name="Lim S."/>
            <person name="Beck D.A."/>
            <person name="Glavina Del Rio T."/>
            <person name="Nolan M."/>
            <person name="Mavromatis K."/>
            <person name="Huntemann M."/>
            <person name="Lucas S."/>
            <person name="Lidstrom M.E."/>
            <person name="Ivanova N."/>
            <person name="Chistoserdova L."/>
        </authorList>
    </citation>
    <scope>NUCLEOTIDE SEQUENCE [LARGE SCALE GENOMIC DNA]</scope>
    <source>
        <strain evidence="6 7">SIP3-4</strain>
    </source>
</reference>
<dbReference type="FunFam" id="1.10.10.60:FF:000132">
    <property type="entry name" value="AraC family transcriptional regulator"/>
    <property type="match status" value="1"/>
</dbReference>
<evidence type="ECO:0000256" key="1">
    <source>
        <dbReference type="ARBA" id="ARBA00022491"/>
    </source>
</evidence>
<dbReference type="InterPro" id="IPR018060">
    <property type="entry name" value="HTH_AraC"/>
</dbReference>
<dbReference type="Pfam" id="PF02311">
    <property type="entry name" value="AraC_binding"/>
    <property type="match status" value="1"/>
</dbReference>
<dbReference type="Pfam" id="PF12833">
    <property type="entry name" value="HTH_18"/>
    <property type="match status" value="1"/>
</dbReference>
<dbReference type="SUPFAM" id="SSF46689">
    <property type="entry name" value="Homeodomain-like"/>
    <property type="match status" value="2"/>
</dbReference>
<evidence type="ECO:0000313" key="6">
    <source>
        <dbReference type="EMBL" id="ACT51885.1"/>
    </source>
</evidence>
<dbReference type="AlphaFoldDB" id="C6XBB5"/>
<evidence type="ECO:0000256" key="3">
    <source>
        <dbReference type="ARBA" id="ARBA00023125"/>
    </source>
</evidence>
<feature type="domain" description="HTH araC/xylS-type" evidence="5">
    <location>
        <begin position="159"/>
        <end position="255"/>
    </location>
</feature>
<keyword evidence="1" id="KW-0678">Repressor</keyword>
<proteinExistence type="predicted"/>
<evidence type="ECO:0000259" key="5">
    <source>
        <dbReference type="PROSITE" id="PS01124"/>
    </source>
</evidence>
<dbReference type="GO" id="GO:0003700">
    <property type="term" value="F:DNA-binding transcription factor activity"/>
    <property type="evidence" value="ECO:0007669"/>
    <property type="project" value="InterPro"/>
</dbReference>
<dbReference type="PANTHER" id="PTHR11019:SF159">
    <property type="entry name" value="TRANSCRIPTIONAL REGULATOR-RELATED"/>
    <property type="match status" value="1"/>
</dbReference>
<reference evidence="7" key="1">
    <citation type="submission" date="2009-07" db="EMBL/GenBank/DDBJ databases">
        <title>Complete sequence of chromosome of Methylovorus sp. SIP3-4.</title>
        <authorList>
            <person name="Lucas S."/>
            <person name="Copeland A."/>
            <person name="Lapidus A."/>
            <person name="Glavina del Rio T."/>
            <person name="Tice H."/>
            <person name="Bruce D."/>
            <person name="Goodwin L."/>
            <person name="Pitluck S."/>
            <person name="Clum A."/>
            <person name="Larimer F."/>
            <person name="Land M."/>
            <person name="Hauser L."/>
            <person name="Kyrpides N."/>
            <person name="Mikhailova N."/>
            <person name="Kayluzhnaya M."/>
            <person name="Chistoserdova L."/>
        </authorList>
    </citation>
    <scope>NUCLEOTIDE SEQUENCE [LARGE SCALE GENOMIC DNA]</scope>
    <source>
        <strain evidence="7">SIP3-4</strain>
    </source>
</reference>
<dbReference type="InterPro" id="IPR011051">
    <property type="entry name" value="RmlC_Cupin_sf"/>
</dbReference>
<protein>
    <submittedName>
        <fullName evidence="6">Transcriptional regulator, AraC family</fullName>
    </submittedName>
</protein>
<dbReference type="Gene3D" id="2.60.120.10">
    <property type="entry name" value="Jelly Rolls"/>
    <property type="match status" value="1"/>
</dbReference>
<organism evidence="6 7">
    <name type="scientific">Methylovorus glucosotrophus (strain SIP3-4)</name>
    <dbReference type="NCBI Taxonomy" id="582744"/>
    <lineage>
        <taxon>Bacteria</taxon>
        <taxon>Pseudomonadati</taxon>
        <taxon>Pseudomonadota</taxon>
        <taxon>Betaproteobacteria</taxon>
        <taxon>Nitrosomonadales</taxon>
        <taxon>Methylophilaceae</taxon>
        <taxon>Methylovorus</taxon>
    </lineage>
</organism>
<dbReference type="SUPFAM" id="SSF51182">
    <property type="entry name" value="RmlC-like cupins"/>
    <property type="match status" value="1"/>
</dbReference>
<keyword evidence="3" id="KW-0238">DNA-binding</keyword>
<name>C6XBB5_METGS</name>